<organism evidence="11 12">
    <name type="scientific">Caldovatus aquaticus</name>
    <dbReference type="NCBI Taxonomy" id="2865671"/>
    <lineage>
        <taxon>Bacteria</taxon>
        <taxon>Pseudomonadati</taxon>
        <taxon>Pseudomonadota</taxon>
        <taxon>Alphaproteobacteria</taxon>
        <taxon>Acetobacterales</taxon>
        <taxon>Roseomonadaceae</taxon>
        <taxon>Caldovatus</taxon>
    </lineage>
</organism>
<keyword evidence="8" id="KW-0067">ATP-binding</keyword>
<dbReference type="InterPro" id="IPR011102">
    <property type="entry name" value="Sig_transdc_His_kinase_HWE"/>
</dbReference>
<evidence type="ECO:0000313" key="11">
    <source>
        <dbReference type="EMBL" id="MBW8271074.1"/>
    </source>
</evidence>
<proteinExistence type="predicted"/>
<evidence type="ECO:0000256" key="8">
    <source>
        <dbReference type="ARBA" id="ARBA00022840"/>
    </source>
</evidence>
<dbReference type="RefSeq" id="WP_220118854.1">
    <property type="nucleotide sequence ID" value="NZ_JAHZUY010000068.1"/>
</dbReference>
<evidence type="ECO:0000313" key="12">
    <source>
        <dbReference type="Proteomes" id="UP001519924"/>
    </source>
</evidence>
<dbReference type="Proteomes" id="UP001519924">
    <property type="component" value="Unassembled WGS sequence"/>
</dbReference>
<comment type="subcellular location">
    <subcellularLocation>
        <location evidence="2">Membrane</location>
    </subcellularLocation>
</comment>
<dbReference type="PROSITE" id="PS50885">
    <property type="entry name" value="HAMP"/>
    <property type="match status" value="1"/>
</dbReference>
<evidence type="ECO:0000256" key="5">
    <source>
        <dbReference type="ARBA" id="ARBA00022679"/>
    </source>
</evidence>
<keyword evidence="7 11" id="KW-0418">Kinase</keyword>
<dbReference type="InterPro" id="IPR036890">
    <property type="entry name" value="HATPase_C_sf"/>
</dbReference>
<evidence type="ECO:0000256" key="9">
    <source>
        <dbReference type="SAM" id="Phobius"/>
    </source>
</evidence>
<protein>
    <recommendedName>
        <fullName evidence="3">histidine kinase</fullName>
        <ecNumber evidence="3">2.7.13.3</ecNumber>
    </recommendedName>
</protein>
<keyword evidence="6" id="KW-0547">Nucleotide-binding</keyword>
<dbReference type="PANTHER" id="PTHR41523:SF7">
    <property type="entry name" value="HISTIDINE KINASE"/>
    <property type="match status" value="1"/>
</dbReference>
<keyword evidence="9" id="KW-0812">Transmembrane</keyword>
<keyword evidence="5" id="KW-0808">Transferase</keyword>
<dbReference type="SUPFAM" id="SSF55874">
    <property type="entry name" value="ATPase domain of HSP90 chaperone/DNA topoisomerase II/histidine kinase"/>
    <property type="match status" value="1"/>
</dbReference>
<accession>A0ABS7F628</accession>
<evidence type="ECO:0000256" key="4">
    <source>
        <dbReference type="ARBA" id="ARBA00022553"/>
    </source>
</evidence>
<evidence type="ECO:0000256" key="3">
    <source>
        <dbReference type="ARBA" id="ARBA00012438"/>
    </source>
</evidence>
<reference evidence="11 12" key="1">
    <citation type="submission" date="2021-08" db="EMBL/GenBank/DDBJ databases">
        <title>Caldovatus sediminis gen. nov., sp. nov., a moderately thermophilic bacterium isolated from a hot spring.</title>
        <authorList>
            <person name="Hu C.-J."/>
            <person name="Li W.-J."/>
            <person name="Xian W.-D."/>
        </authorList>
    </citation>
    <scope>NUCLEOTIDE SEQUENCE [LARGE SCALE GENOMIC DNA]</scope>
    <source>
        <strain evidence="11 12">SYSU G05006</strain>
    </source>
</reference>
<dbReference type="Pfam" id="PF07536">
    <property type="entry name" value="HWE_HK"/>
    <property type="match status" value="1"/>
</dbReference>
<dbReference type="Gene3D" id="3.30.450.20">
    <property type="entry name" value="PAS domain"/>
    <property type="match status" value="1"/>
</dbReference>
<keyword evidence="9" id="KW-0472">Membrane</keyword>
<dbReference type="GO" id="GO:0016301">
    <property type="term" value="F:kinase activity"/>
    <property type="evidence" value="ECO:0007669"/>
    <property type="project" value="UniProtKB-KW"/>
</dbReference>
<evidence type="ECO:0000259" key="10">
    <source>
        <dbReference type="PROSITE" id="PS50885"/>
    </source>
</evidence>
<dbReference type="CDD" id="cd18774">
    <property type="entry name" value="PDC2_HK_sensor"/>
    <property type="match status" value="1"/>
</dbReference>
<sequence>MRAYVLLVVLAAMLPGLLLAAILAHGYVRAETGRFERKVNGVVFDATLLVERDLADIIATLQTLAASRALGSGDLPAFLDQAMRVKAQAQFDLILRDRDSRPLLNTAVSPGSALPESAGLAEWDAAARATGRAVVTGHFIGRLSGKHAYAVIVPVFRDGELAYFLHAGLPATRLRALLAQARVPEGWSLAVVDGAGTVLARVPDHEAAVGTPAPNPGMFREREGDEAAGYFTEPGGRAVFGALRRSAVSGWSLVGIAPVEQLLAPMRRMLWMAGGPGAALIALALAGAWLLGDRLARAIRRLAELGAAVEAGASVQAPRTGIREVNEVGEALANASARLAAREAEREQGAEHLRLMLRELNHRVRNTLATVESVVRLTARYASDVPEYEARLADRIRSLAKTHELLTESNWTRTGLYELLHSELAAYGQDDGAGGQVRLDGPPVALSAREAVALGMLVHELATNAAKYGALSVPEGRVEVRWTLREDPGGARRLDLVWAEAGGPPVTPPTRRGFGTQLIERAIARDLGATVATEYAPEGLRFRLSLPLARPAGAGEPPAACQTVTASWMD</sequence>
<evidence type="ECO:0000256" key="2">
    <source>
        <dbReference type="ARBA" id="ARBA00004370"/>
    </source>
</evidence>
<dbReference type="Gene3D" id="3.30.565.10">
    <property type="entry name" value="Histidine kinase-like ATPase, C-terminal domain"/>
    <property type="match status" value="1"/>
</dbReference>
<keyword evidence="4" id="KW-0597">Phosphoprotein</keyword>
<feature type="domain" description="HAMP" evidence="10">
    <location>
        <begin position="293"/>
        <end position="344"/>
    </location>
</feature>
<comment type="caution">
    <text evidence="11">The sequence shown here is derived from an EMBL/GenBank/DDBJ whole genome shotgun (WGS) entry which is preliminary data.</text>
</comment>
<evidence type="ECO:0000256" key="6">
    <source>
        <dbReference type="ARBA" id="ARBA00022741"/>
    </source>
</evidence>
<comment type="catalytic activity">
    <reaction evidence="1">
        <text>ATP + protein L-histidine = ADP + protein N-phospho-L-histidine.</text>
        <dbReference type="EC" id="2.7.13.3"/>
    </reaction>
</comment>
<dbReference type="SMART" id="SM00911">
    <property type="entry name" value="HWE_HK"/>
    <property type="match status" value="1"/>
</dbReference>
<dbReference type="EC" id="2.7.13.3" evidence="3"/>
<dbReference type="PANTHER" id="PTHR41523">
    <property type="entry name" value="TWO-COMPONENT SYSTEM SENSOR PROTEIN"/>
    <property type="match status" value="1"/>
</dbReference>
<dbReference type="CDD" id="cd18773">
    <property type="entry name" value="PDC1_HK_sensor"/>
    <property type="match status" value="1"/>
</dbReference>
<keyword evidence="9" id="KW-1133">Transmembrane helix</keyword>
<keyword evidence="12" id="KW-1185">Reference proteome</keyword>
<dbReference type="InterPro" id="IPR003660">
    <property type="entry name" value="HAMP_dom"/>
</dbReference>
<dbReference type="EMBL" id="JAHZUY010000068">
    <property type="protein sequence ID" value="MBW8271074.1"/>
    <property type="molecule type" value="Genomic_DNA"/>
</dbReference>
<evidence type="ECO:0000256" key="1">
    <source>
        <dbReference type="ARBA" id="ARBA00000085"/>
    </source>
</evidence>
<name>A0ABS7F628_9PROT</name>
<evidence type="ECO:0000256" key="7">
    <source>
        <dbReference type="ARBA" id="ARBA00022777"/>
    </source>
</evidence>
<feature type="transmembrane region" description="Helical" evidence="9">
    <location>
        <begin position="269"/>
        <end position="291"/>
    </location>
</feature>
<gene>
    <name evidence="11" type="ORF">K1J50_16440</name>
</gene>